<feature type="compositionally biased region" description="Polar residues" evidence="3">
    <location>
        <begin position="124"/>
        <end position="135"/>
    </location>
</feature>
<feature type="compositionally biased region" description="Low complexity" evidence="3">
    <location>
        <begin position="136"/>
        <end position="151"/>
    </location>
</feature>
<dbReference type="SUPFAM" id="SSF49764">
    <property type="entry name" value="HSP20-like chaperones"/>
    <property type="match status" value="1"/>
</dbReference>
<organism evidence="5 6">
    <name type="scientific">Mucor plumbeus</name>
    <dbReference type="NCBI Taxonomy" id="97098"/>
    <lineage>
        <taxon>Eukaryota</taxon>
        <taxon>Fungi</taxon>
        <taxon>Fungi incertae sedis</taxon>
        <taxon>Mucoromycota</taxon>
        <taxon>Mucoromycotina</taxon>
        <taxon>Mucoromycetes</taxon>
        <taxon>Mucorales</taxon>
        <taxon>Mucorineae</taxon>
        <taxon>Mucoraceae</taxon>
        <taxon>Mucor</taxon>
    </lineage>
</organism>
<evidence type="ECO:0000259" key="4">
    <source>
        <dbReference type="PROSITE" id="PS01031"/>
    </source>
</evidence>
<dbReference type="InterPro" id="IPR031107">
    <property type="entry name" value="Small_HSP"/>
</dbReference>
<dbReference type="InterPro" id="IPR002068">
    <property type="entry name" value="A-crystallin/Hsp20_dom"/>
</dbReference>
<dbReference type="InterPro" id="IPR008978">
    <property type="entry name" value="HSP20-like_chaperone"/>
</dbReference>
<accession>A0A8H7UTF4</accession>
<gene>
    <name evidence="5" type="ORF">INT46_001220</name>
</gene>
<keyword evidence="1" id="KW-0346">Stress response</keyword>
<evidence type="ECO:0000313" key="6">
    <source>
        <dbReference type="Proteomes" id="UP000650833"/>
    </source>
</evidence>
<evidence type="ECO:0000256" key="3">
    <source>
        <dbReference type="SAM" id="MobiDB-lite"/>
    </source>
</evidence>
<comment type="similarity">
    <text evidence="2">Belongs to the small heat shock protein (HSP20) family.</text>
</comment>
<evidence type="ECO:0000313" key="5">
    <source>
        <dbReference type="EMBL" id="KAG2190194.1"/>
    </source>
</evidence>
<dbReference type="PANTHER" id="PTHR11527">
    <property type="entry name" value="HEAT-SHOCK PROTEIN 20 FAMILY MEMBER"/>
    <property type="match status" value="1"/>
</dbReference>
<dbReference type="EMBL" id="JAEPRC010001031">
    <property type="protein sequence ID" value="KAG2190194.1"/>
    <property type="molecule type" value="Genomic_DNA"/>
</dbReference>
<dbReference type="PROSITE" id="PS01031">
    <property type="entry name" value="SHSP"/>
    <property type="match status" value="1"/>
</dbReference>
<keyword evidence="6" id="KW-1185">Reference proteome</keyword>
<dbReference type="Proteomes" id="UP000650833">
    <property type="component" value="Unassembled WGS sequence"/>
</dbReference>
<comment type="caution">
    <text evidence="5">The sequence shown here is derived from an EMBL/GenBank/DDBJ whole genome shotgun (WGS) entry which is preliminary data.</text>
</comment>
<dbReference type="OrthoDB" id="2280901at2759"/>
<reference evidence="5" key="1">
    <citation type="submission" date="2020-12" db="EMBL/GenBank/DDBJ databases">
        <title>Metabolic potential, ecology and presence of endohyphal bacteria is reflected in genomic diversity of Mucoromycotina.</title>
        <authorList>
            <person name="Muszewska A."/>
            <person name="Okrasinska A."/>
            <person name="Steczkiewicz K."/>
            <person name="Drgas O."/>
            <person name="Orlowska M."/>
            <person name="Perlinska-Lenart U."/>
            <person name="Aleksandrzak-Piekarczyk T."/>
            <person name="Szatraj K."/>
            <person name="Zielenkiewicz U."/>
            <person name="Pilsyk S."/>
            <person name="Malc E."/>
            <person name="Mieczkowski P."/>
            <person name="Kruszewska J.S."/>
            <person name="Biernat P."/>
            <person name="Pawlowska J."/>
        </authorList>
    </citation>
    <scope>NUCLEOTIDE SEQUENCE</scope>
    <source>
        <strain evidence="5">CBS 226.32</strain>
    </source>
</reference>
<feature type="domain" description="SHSP" evidence="4">
    <location>
        <begin position="54"/>
        <end position="228"/>
    </location>
</feature>
<protein>
    <recommendedName>
        <fullName evidence="4">SHSP domain-containing protein</fullName>
    </recommendedName>
</protein>
<feature type="compositionally biased region" description="Basic and acidic residues" evidence="3">
    <location>
        <begin position="152"/>
        <end position="162"/>
    </location>
</feature>
<feature type="region of interest" description="Disordered" evidence="3">
    <location>
        <begin position="107"/>
        <end position="168"/>
    </location>
</feature>
<sequence>MTSPCQRLLADGQCLLNDAQRLFADACFANDSLKRPSMNAGTSISQIMGDICVPREFSGFPATNILETPEYYELQSEVPGVNKESVKIEVPDIHTLTIIGSIKEELPSRKDDKMEEDASFPTVVDTQSVDTQSVDTQPQTQEQQAQTTFSQKELDSKDKHDNQNGQIPGWWTNERVFGGFGSFRRSFFFLEPIDVDEAKASIKNGVIKIIIQKIKGSKSNIKLIELED</sequence>
<proteinExistence type="inferred from homology"/>
<evidence type="ECO:0000256" key="2">
    <source>
        <dbReference type="PROSITE-ProRule" id="PRU00285"/>
    </source>
</evidence>
<name>A0A8H7UTF4_9FUNG</name>
<dbReference type="Gene3D" id="2.60.40.790">
    <property type="match status" value="1"/>
</dbReference>
<dbReference type="AlphaFoldDB" id="A0A8H7UTF4"/>
<evidence type="ECO:0000256" key="1">
    <source>
        <dbReference type="ARBA" id="ARBA00023016"/>
    </source>
</evidence>